<reference evidence="1 2" key="1">
    <citation type="submission" date="2013-09" db="EMBL/GenBank/DDBJ databases">
        <title>Corchorus capsularis genome sequencing.</title>
        <authorList>
            <person name="Alam M."/>
            <person name="Haque M.S."/>
            <person name="Islam M.S."/>
            <person name="Emdad E.M."/>
            <person name="Islam M.M."/>
            <person name="Ahmed B."/>
            <person name="Halim A."/>
            <person name="Hossen Q.M.M."/>
            <person name="Hossain M.Z."/>
            <person name="Ahmed R."/>
            <person name="Khan M.M."/>
            <person name="Islam R."/>
            <person name="Rashid M.M."/>
            <person name="Khan S.A."/>
            <person name="Rahman M.S."/>
            <person name="Alam M."/>
        </authorList>
    </citation>
    <scope>NUCLEOTIDE SEQUENCE [LARGE SCALE GENOMIC DNA]</scope>
    <source>
        <strain evidence="2">cv. CVL-1</strain>
        <tissue evidence="1">Whole seedling</tissue>
    </source>
</reference>
<sequence length="163" mass="18553">MSTIIPDNSLPSGWKFEPKKQEILKYYLRPAIETGCLPEFMFEYGKKLPRGETLTHTQTIMSPQIKKPRVDHDQITNCPDYSDHDQSECASFSPPPSLDLPNLRVVLDKITIKLQSSLIFLIMYLANLSNIYVDPALLEAQNYRTSTKSNPNLRVVSGKLQIL</sequence>
<comment type="caution">
    <text evidence="1">The sequence shown here is derived from an EMBL/GenBank/DDBJ whole genome shotgun (WGS) entry which is preliminary data.</text>
</comment>
<dbReference type="Gramene" id="OMO73293">
    <property type="protein sequence ID" value="OMO73293"/>
    <property type="gene ID" value="CCACVL1_17354"/>
</dbReference>
<keyword evidence="2" id="KW-1185">Reference proteome</keyword>
<accession>A0A1R3HSF4</accession>
<evidence type="ECO:0008006" key="3">
    <source>
        <dbReference type="Google" id="ProtNLM"/>
    </source>
</evidence>
<evidence type="ECO:0000313" key="1">
    <source>
        <dbReference type="EMBL" id="OMO73293.1"/>
    </source>
</evidence>
<dbReference type="AlphaFoldDB" id="A0A1R3HSF4"/>
<dbReference type="Proteomes" id="UP000188268">
    <property type="component" value="Unassembled WGS sequence"/>
</dbReference>
<proteinExistence type="predicted"/>
<gene>
    <name evidence="1" type="ORF">CCACVL1_17354</name>
</gene>
<protein>
    <recommendedName>
        <fullName evidence="3">No apical meristem (NAM) protein</fullName>
    </recommendedName>
</protein>
<dbReference type="EMBL" id="AWWV01011250">
    <property type="protein sequence ID" value="OMO73293.1"/>
    <property type="molecule type" value="Genomic_DNA"/>
</dbReference>
<name>A0A1R3HSF4_COCAP</name>
<organism evidence="1 2">
    <name type="scientific">Corchorus capsularis</name>
    <name type="common">Jute</name>
    <dbReference type="NCBI Taxonomy" id="210143"/>
    <lineage>
        <taxon>Eukaryota</taxon>
        <taxon>Viridiplantae</taxon>
        <taxon>Streptophyta</taxon>
        <taxon>Embryophyta</taxon>
        <taxon>Tracheophyta</taxon>
        <taxon>Spermatophyta</taxon>
        <taxon>Magnoliopsida</taxon>
        <taxon>eudicotyledons</taxon>
        <taxon>Gunneridae</taxon>
        <taxon>Pentapetalae</taxon>
        <taxon>rosids</taxon>
        <taxon>malvids</taxon>
        <taxon>Malvales</taxon>
        <taxon>Malvaceae</taxon>
        <taxon>Grewioideae</taxon>
        <taxon>Apeibeae</taxon>
        <taxon>Corchorus</taxon>
    </lineage>
</organism>
<evidence type="ECO:0000313" key="2">
    <source>
        <dbReference type="Proteomes" id="UP000188268"/>
    </source>
</evidence>